<reference evidence="3" key="1">
    <citation type="submission" date="2015-10" db="EMBL/GenBank/DDBJ databases">
        <title>Genome of Paenibacillus bovis sp. nov.</title>
        <authorList>
            <person name="Wu Z."/>
            <person name="Gao C."/>
            <person name="Liu Z."/>
            <person name="Zheng H."/>
        </authorList>
    </citation>
    <scope>NUCLEOTIDE SEQUENCE [LARGE SCALE GENOMIC DNA]</scope>
    <source>
        <strain evidence="3">BD3526</strain>
    </source>
</reference>
<dbReference type="RefSeq" id="WP_060533066.1">
    <property type="nucleotide sequence ID" value="NZ_CP013023.1"/>
</dbReference>
<protein>
    <submittedName>
        <fullName evidence="2">Uncharacterized protein</fullName>
    </submittedName>
</protein>
<keyword evidence="1" id="KW-0812">Transmembrane</keyword>
<feature type="transmembrane region" description="Helical" evidence="1">
    <location>
        <begin position="214"/>
        <end position="232"/>
    </location>
</feature>
<proteinExistence type="predicted"/>
<dbReference type="OrthoDB" id="2991772at2"/>
<evidence type="ECO:0000313" key="3">
    <source>
        <dbReference type="Proteomes" id="UP000078148"/>
    </source>
</evidence>
<reference evidence="2 3" key="2">
    <citation type="journal article" date="2016" name="Int. J. Syst. Evol. Microbiol.">
        <title>Paenibacillus bovis sp. nov., isolated from raw yak (Bos grunniens) milk.</title>
        <authorList>
            <person name="Gao C."/>
            <person name="Han J."/>
            <person name="Liu Z."/>
            <person name="Xu X."/>
            <person name="Hang F."/>
            <person name="Wu Z."/>
        </authorList>
    </citation>
    <scope>NUCLEOTIDE SEQUENCE [LARGE SCALE GENOMIC DNA]</scope>
    <source>
        <strain evidence="2 3">BD3526</strain>
    </source>
</reference>
<feature type="transmembrane region" description="Helical" evidence="1">
    <location>
        <begin position="88"/>
        <end position="110"/>
    </location>
</feature>
<feature type="transmembrane region" description="Helical" evidence="1">
    <location>
        <begin position="244"/>
        <end position="262"/>
    </location>
</feature>
<feature type="transmembrane region" description="Helical" evidence="1">
    <location>
        <begin position="119"/>
        <end position="143"/>
    </location>
</feature>
<evidence type="ECO:0000313" key="2">
    <source>
        <dbReference type="EMBL" id="ANF95795.1"/>
    </source>
</evidence>
<accession>A0A172ZDS6</accession>
<feature type="transmembrane region" description="Helical" evidence="1">
    <location>
        <begin position="294"/>
        <end position="312"/>
    </location>
</feature>
<feature type="transmembrane region" description="Helical" evidence="1">
    <location>
        <begin position="352"/>
        <end position="379"/>
    </location>
</feature>
<dbReference type="KEGG" id="pbv:AR543_07105"/>
<keyword evidence="3" id="KW-1185">Reference proteome</keyword>
<feature type="transmembrane region" description="Helical" evidence="1">
    <location>
        <begin position="22"/>
        <end position="38"/>
    </location>
</feature>
<evidence type="ECO:0000256" key="1">
    <source>
        <dbReference type="SAM" id="Phobius"/>
    </source>
</evidence>
<dbReference type="EMBL" id="CP013023">
    <property type="protein sequence ID" value="ANF95795.1"/>
    <property type="molecule type" value="Genomic_DNA"/>
</dbReference>
<name>A0A172ZDS6_9BACL</name>
<keyword evidence="1" id="KW-0472">Membrane</keyword>
<feature type="transmembrane region" description="Helical" evidence="1">
    <location>
        <begin position="50"/>
        <end position="68"/>
    </location>
</feature>
<feature type="transmembrane region" description="Helical" evidence="1">
    <location>
        <begin position="176"/>
        <end position="194"/>
    </location>
</feature>
<dbReference type="Proteomes" id="UP000078148">
    <property type="component" value="Chromosome"/>
</dbReference>
<organism evidence="2 3">
    <name type="scientific">Paenibacillus bovis</name>
    <dbReference type="NCBI Taxonomy" id="1616788"/>
    <lineage>
        <taxon>Bacteria</taxon>
        <taxon>Bacillati</taxon>
        <taxon>Bacillota</taxon>
        <taxon>Bacilli</taxon>
        <taxon>Bacillales</taxon>
        <taxon>Paenibacillaceae</taxon>
        <taxon>Paenibacillus</taxon>
    </lineage>
</organism>
<feature type="transmembrane region" description="Helical" evidence="1">
    <location>
        <begin position="149"/>
        <end position="169"/>
    </location>
</feature>
<sequence>MQNSRPNLLISFLESIGLKQSLIYKLIAWLVTGPYAILKMISATVTASTTLGFYFYSLGYLFIYGYYLSGELGMGPSLFSLSINPIPLNHYSITIVSFFLFIATFCLIFIGSLIKQKNFFLWIAVLSILFLLHIALSLFFLSSHLEENQLLQFSIIWIIPVILAINIYAFTKSFKFPFLFLSGIVYVTFLILWILHHYRFIDSTHTLKNSSAEYLLLTFFVIPFLAGLYANLFEKRYKRNVSRFITLFPLAFMTALGIYTVIEYTTGYNIAEEIYRRVNYLIHFKPSPFLNVRVMLILTIAVLFNLGFSHLLKRKQISQHKKICTERRDQITEDTNNNMTWDFSTLKTLSSIILCVAPCILMMVCAIPAVTSLIAGNYIRTFSPEGFRKIEIIEDYTNHKTIKGNILKIDGDVYYISNENWELEILRTDHIHVKSEKAENN</sequence>
<keyword evidence="1" id="KW-1133">Transmembrane helix</keyword>
<dbReference type="AlphaFoldDB" id="A0A172ZDS6"/>
<gene>
    <name evidence="2" type="ORF">AR543_07105</name>
</gene>